<dbReference type="STRING" id="633194.SAMN05421759_11452"/>
<dbReference type="CDD" id="cd00082">
    <property type="entry name" value="HisKA"/>
    <property type="match status" value="1"/>
</dbReference>
<proteinExistence type="predicted"/>
<organism evidence="12 13">
    <name type="scientific">Roseivivax lentus</name>
    <dbReference type="NCBI Taxonomy" id="633194"/>
    <lineage>
        <taxon>Bacteria</taxon>
        <taxon>Pseudomonadati</taxon>
        <taxon>Pseudomonadota</taxon>
        <taxon>Alphaproteobacteria</taxon>
        <taxon>Rhodobacterales</taxon>
        <taxon>Roseobacteraceae</taxon>
        <taxon>Roseivivax</taxon>
    </lineage>
</organism>
<sequence length="483" mass="51590">MTRHAPSLRFVGMVLVLLAFAAGAVTAWAWVRSDARWQQHRAEAYVAGLALYATLQTGTAAPTGMGIVPLSADDQRRADAGDFLQLSRAPQVVRTTIVPILPDPGSGGLAQALTLVILSPDIVYPIAPLQQRTEQTAAETAGGVLRLLATYCSDPVVLARTGTGPWSYVEGGRFWNCAAAPADLRLWAAMGAAIALAGLLTVLLNTTAHFTDFATRLRSRRRLDGPESYDTDGPKELQDIVTAVNTHLEAERAQLAARAAVLSGVSHDLGTPATRLRLRTALIEDAELRGKLEQDIDSMTGMIESVLTYTRAEMNAEEPRPISLQSLVEAIVADYEDIGKPVRLRPPRDVVLQGAQSVFMSRRGSSVISGDHDIVVRARPISLQRAICNLIDNALKYGRRSTVGLETDAASVTITVEDEGTASTAKDIEKLMAPFTRGDNTAAKHGYGLGLTIVNTIASLHGGALSFEDTPTGITARLTIARG</sequence>
<dbReference type="SMART" id="SM00388">
    <property type="entry name" value="HisKA"/>
    <property type="match status" value="1"/>
</dbReference>
<dbReference type="Gene3D" id="1.10.287.130">
    <property type="match status" value="1"/>
</dbReference>
<keyword evidence="9" id="KW-0067">ATP-binding</keyword>
<dbReference type="InterPro" id="IPR050980">
    <property type="entry name" value="2C_sensor_his_kinase"/>
</dbReference>
<evidence type="ECO:0000256" key="6">
    <source>
        <dbReference type="ARBA" id="ARBA00022679"/>
    </source>
</evidence>
<gene>
    <name evidence="12" type="ORF">SAMN05421759_11452</name>
</gene>
<evidence type="ECO:0000256" key="5">
    <source>
        <dbReference type="ARBA" id="ARBA00022553"/>
    </source>
</evidence>
<dbReference type="GO" id="GO:0005886">
    <property type="term" value="C:plasma membrane"/>
    <property type="evidence" value="ECO:0007669"/>
    <property type="project" value="UniProtKB-SubCell"/>
</dbReference>
<dbReference type="PROSITE" id="PS50109">
    <property type="entry name" value="HIS_KIN"/>
    <property type="match status" value="1"/>
</dbReference>
<keyword evidence="13" id="KW-1185">Reference proteome</keyword>
<accession>A0A1N7PBY2</accession>
<dbReference type="Pfam" id="PF02518">
    <property type="entry name" value="HATPase_c"/>
    <property type="match status" value="1"/>
</dbReference>
<evidence type="ECO:0000256" key="4">
    <source>
        <dbReference type="ARBA" id="ARBA00022475"/>
    </source>
</evidence>
<dbReference type="InterPro" id="IPR003661">
    <property type="entry name" value="HisK_dim/P_dom"/>
</dbReference>
<dbReference type="InterPro" id="IPR036890">
    <property type="entry name" value="HATPase_C_sf"/>
</dbReference>
<dbReference type="AlphaFoldDB" id="A0A1N7PBY2"/>
<dbReference type="InterPro" id="IPR036097">
    <property type="entry name" value="HisK_dim/P_sf"/>
</dbReference>
<dbReference type="PRINTS" id="PR00344">
    <property type="entry name" value="BCTRLSENSOR"/>
</dbReference>
<keyword evidence="10" id="KW-1133">Transmembrane helix</keyword>
<keyword evidence="8 12" id="KW-0418">Kinase</keyword>
<evidence type="ECO:0000256" key="8">
    <source>
        <dbReference type="ARBA" id="ARBA00022777"/>
    </source>
</evidence>
<evidence type="ECO:0000256" key="2">
    <source>
        <dbReference type="ARBA" id="ARBA00004651"/>
    </source>
</evidence>
<dbReference type="SUPFAM" id="SSF55874">
    <property type="entry name" value="ATPase domain of HSP90 chaperone/DNA topoisomerase II/histidine kinase"/>
    <property type="match status" value="1"/>
</dbReference>
<keyword evidence="4" id="KW-1003">Cell membrane</keyword>
<comment type="catalytic activity">
    <reaction evidence="1">
        <text>ATP + protein L-histidine = ADP + protein N-phospho-L-histidine.</text>
        <dbReference type="EC" id="2.7.13.3"/>
    </reaction>
</comment>
<evidence type="ECO:0000256" key="3">
    <source>
        <dbReference type="ARBA" id="ARBA00012438"/>
    </source>
</evidence>
<dbReference type="PANTHER" id="PTHR44936:SF10">
    <property type="entry name" value="SENSOR PROTEIN RSTB"/>
    <property type="match status" value="1"/>
</dbReference>
<dbReference type="Gene3D" id="3.30.565.10">
    <property type="entry name" value="Histidine kinase-like ATPase, C-terminal domain"/>
    <property type="match status" value="1"/>
</dbReference>
<dbReference type="InterPro" id="IPR005467">
    <property type="entry name" value="His_kinase_dom"/>
</dbReference>
<reference evidence="13" key="1">
    <citation type="submission" date="2017-01" db="EMBL/GenBank/DDBJ databases">
        <authorList>
            <person name="Varghese N."/>
            <person name="Submissions S."/>
        </authorList>
    </citation>
    <scope>NUCLEOTIDE SEQUENCE [LARGE SCALE GENOMIC DNA]</scope>
    <source>
        <strain evidence="13">DSM 29430</strain>
    </source>
</reference>
<dbReference type="OrthoDB" id="9804645at2"/>
<keyword evidence="5" id="KW-0597">Phosphoprotein</keyword>
<evidence type="ECO:0000259" key="11">
    <source>
        <dbReference type="PROSITE" id="PS50109"/>
    </source>
</evidence>
<evidence type="ECO:0000313" key="13">
    <source>
        <dbReference type="Proteomes" id="UP000186684"/>
    </source>
</evidence>
<comment type="subcellular location">
    <subcellularLocation>
        <location evidence="2">Cell membrane</location>
        <topology evidence="2">Multi-pass membrane protein</topology>
    </subcellularLocation>
</comment>
<dbReference type="EMBL" id="FTOQ01000014">
    <property type="protein sequence ID" value="SIT08026.1"/>
    <property type="molecule type" value="Genomic_DNA"/>
</dbReference>
<dbReference type="GO" id="GO:0005524">
    <property type="term" value="F:ATP binding"/>
    <property type="evidence" value="ECO:0007669"/>
    <property type="project" value="UniProtKB-KW"/>
</dbReference>
<name>A0A1N7PBY2_9RHOB</name>
<dbReference type="InterPro" id="IPR003594">
    <property type="entry name" value="HATPase_dom"/>
</dbReference>
<evidence type="ECO:0000313" key="12">
    <source>
        <dbReference type="EMBL" id="SIT08026.1"/>
    </source>
</evidence>
<evidence type="ECO:0000256" key="1">
    <source>
        <dbReference type="ARBA" id="ARBA00000085"/>
    </source>
</evidence>
<feature type="transmembrane region" description="Helical" evidence="10">
    <location>
        <begin position="186"/>
        <end position="211"/>
    </location>
</feature>
<evidence type="ECO:0000256" key="10">
    <source>
        <dbReference type="SAM" id="Phobius"/>
    </source>
</evidence>
<dbReference type="SUPFAM" id="SSF47384">
    <property type="entry name" value="Homodimeric domain of signal transducing histidine kinase"/>
    <property type="match status" value="1"/>
</dbReference>
<dbReference type="CDD" id="cd00075">
    <property type="entry name" value="HATPase"/>
    <property type="match status" value="1"/>
</dbReference>
<evidence type="ECO:0000256" key="9">
    <source>
        <dbReference type="ARBA" id="ARBA00022840"/>
    </source>
</evidence>
<keyword evidence="7" id="KW-0547">Nucleotide-binding</keyword>
<dbReference type="EC" id="2.7.13.3" evidence="3"/>
<keyword evidence="10" id="KW-0812">Transmembrane</keyword>
<dbReference type="RefSeq" id="WP_076449894.1">
    <property type="nucleotide sequence ID" value="NZ_FTOQ01000014.1"/>
</dbReference>
<dbReference type="GO" id="GO:0000155">
    <property type="term" value="F:phosphorelay sensor kinase activity"/>
    <property type="evidence" value="ECO:0007669"/>
    <property type="project" value="InterPro"/>
</dbReference>
<dbReference type="Proteomes" id="UP000186684">
    <property type="component" value="Unassembled WGS sequence"/>
</dbReference>
<protein>
    <recommendedName>
        <fullName evidence="3">histidine kinase</fullName>
        <ecNumber evidence="3">2.7.13.3</ecNumber>
    </recommendedName>
</protein>
<keyword evidence="10" id="KW-0472">Membrane</keyword>
<dbReference type="InterPro" id="IPR004358">
    <property type="entry name" value="Sig_transdc_His_kin-like_C"/>
</dbReference>
<dbReference type="SMART" id="SM00387">
    <property type="entry name" value="HATPase_c"/>
    <property type="match status" value="1"/>
</dbReference>
<feature type="domain" description="Histidine kinase" evidence="11">
    <location>
        <begin position="264"/>
        <end position="483"/>
    </location>
</feature>
<evidence type="ECO:0000256" key="7">
    <source>
        <dbReference type="ARBA" id="ARBA00022741"/>
    </source>
</evidence>
<dbReference type="PANTHER" id="PTHR44936">
    <property type="entry name" value="SENSOR PROTEIN CREC"/>
    <property type="match status" value="1"/>
</dbReference>
<keyword evidence="6" id="KW-0808">Transferase</keyword>